<evidence type="ECO:0000256" key="3">
    <source>
        <dbReference type="ARBA" id="ARBA00023242"/>
    </source>
</evidence>
<dbReference type="GO" id="GO:0006606">
    <property type="term" value="P:protein import into nucleus"/>
    <property type="evidence" value="ECO:0007669"/>
    <property type="project" value="TreeGrafter"/>
</dbReference>
<comment type="caution">
    <text evidence="6">The sequence shown here is derived from an EMBL/GenBank/DDBJ whole genome shotgun (WGS) entry which is preliminary data.</text>
</comment>
<gene>
    <name evidence="6" type="ORF">VCS650_LOCUS12099</name>
</gene>
<dbReference type="GO" id="GO:0044611">
    <property type="term" value="C:nuclear pore inner ring"/>
    <property type="evidence" value="ECO:0007669"/>
    <property type="project" value="TreeGrafter"/>
</dbReference>
<evidence type="ECO:0000256" key="2">
    <source>
        <dbReference type="ARBA" id="ARBA00022448"/>
    </source>
</evidence>
<evidence type="ECO:0000313" key="6">
    <source>
        <dbReference type="EMBL" id="CAF0951638.1"/>
    </source>
</evidence>
<dbReference type="OrthoDB" id="338970at2759"/>
<evidence type="ECO:0000256" key="4">
    <source>
        <dbReference type="SAM" id="MobiDB-lite"/>
    </source>
</evidence>
<evidence type="ECO:0000259" key="5">
    <source>
        <dbReference type="Pfam" id="PF03177"/>
    </source>
</evidence>
<dbReference type="Pfam" id="PF03177">
    <property type="entry name" value="Nucleoporin_C"/>
    <property type="match status" value="1"/>
</dbReference>
<dbReference type="GO" id="GO:0006405">
    <property type="term" value="P:RNA export from nucleus"/>
    <property type="evidence" value="ECO:0007669"/>
    <property type="project" value="TreeGrafter"/>
</dbReference>
<dbReference type="PANTHER" id="PTHR10350">
    <property type="entry name" value="NUCLEAR PORE COMPLEX PROTEIN NUP155"/>
    <property type="match status" value="1"/>
</dbReference>
<organism evidence="6 7">
    <name type="scientific">Adineta steineri</name>
    <dbReference type="NCBI Taxonomy" id="433720"/>
    <lineage>
        <taxon>Eukaryota</taxon>
        <taxon>Metazoa</taxon>
        <taxon>Spiralia</taxon>
        <taxon>Gnathifera</taxon>
        <taxon>Rotifera</taxon>
        <taxon>Eurotatoria</taxon>
        <taxon>Bdelloidea</taxon>
        <taxon>Adinetida</taxon>
        <taxon>Adinetidae</taxon>
        <taxon>Adineta</taxon>
    </lineage>
</organism>
<feature type="region of interest" description="Disordered" evidence="4">
    <location>
        <begin position="899"/>
        <end position="932"/>
    </location>
</feature>
<proteinExistence type="predicted"/>
<sequence length="1512" mass="175471">MATSQASSPSGGVVDNNTRDFYQQVSTWLNEFFQLTPYTDIEYSIRSSSTTISSILTTSGGTDRSYTRSFPYEPTNRISIPSATITPIPSTIIEQQQQQQNSNQDAPSVYRSGYILSLHMLWLSIDQKLYLWKYPTMVDLIELEFDSIVLACNCVRRRKSTTTNLTKKLTHSTSFLGSWLPSVIASTPRFPPTLTTNDLIEHYIHLLIILTSQDILIYTIDDQQINNIQRWYTTPTLKYSLNQIGYFDTLSTSNERFFLGGQCGDIYEFLYEDNIKPTLNKLGQTFLSNLVPSFLQIGSSSNTNSSSLTVKQITIDHQNFLLYARLANDSLHIYDISTDKGQRLFNYTFDDLISKLKQRQTIAYDEYRPFLTMYTVQSYESNLFNLILVTHTGIRLYYTLIMPTVPTNSNVAQQPQQSRLELIHVRYPPTIPNLPQTNSQQPIFRTGYVDMNCLFLFTTDPNRPQTFGRMILLINSDSTLLTSTTLLSSNFNDSTINQQQQQQQQQQQFQQRSTSEIQSQLFNELFLIQEQISLLTLNILPLHNDLTQTPLHLPRIGPLAQNIRYMIQTYDSIVTFDIPRSIEHLRLLLFYDQQIHSLLMKQFFTYYSLRYSCSMSLALTLTSVQDNNTNTTRINDDRLRDLAFQTFLWYSSSAYLQYLESLQHQQQQQNQFSLDQSRLYQLQPQQPFNRSTTIAPSIFIKQRNFFERYIIPLRINAILFVLSDILRPIWTQTLIELKSLSKQDKTVYYIFHKIYDYNEIKILLKQLQYFLKKLAPHMCCTWSNKDDLPEYNEQLAQRIYAQQNGQPQQQQQQQLSTMNTNNNQYLRSALTGGRLNDQPSQQQQQQTIHHAHSYPNISTYSQTPFGHSNALNTSLTGGINPAADFTLSSPLAPTASTGSLFSSSMNNQQAPASNTLFPNMNTSTQYQSSTLPTNSTNSNQQYFLSATSLSSITDLLQEIDYYRTICHMIERLSELLSLWQIINEHRTDMLIERLPESYLTLFNGTNGPFTVRTLLDLDTLFYDTLIAALLTSYEQNESIFDQLMGRLVDECPKLCPIEKLILYKVDLFLKPSSTSQTTQSINDQHQRLKQACQLYKQVCDRVNITSFAMTLYTFRMYDELLDLCVTSGSKRDPCNQALNYYYGQYDDQQQFIDVYQRRSECYQALIDILELLYQRDSENTLKTTDGSLTLTEFIRHCLSYDDEFLHVKLFDWMMNKHFNDKIKSFRQMTPYLERFIRYRLKLTNFNDFITLDVAIAVLQVVKDYTTLCQVLLHLIDLSDPHVTFADRLCYLAEALQIARSASATLLSTSSSSQQIKSTNDRQLTELIPTLEQRLQTAFVQKQIYTDLQMYMRALETHTMTSTTIDEELQQYIQPIHDSIIKLDSALFDATELFVDYAQKYELYECQLLLLQLDGNEEPTILQTIWRRLLRKEVNDLFPSTTNLTGNNNYERIIILQQHLIERLRNCRKKRLRLPIDFIRSELKQIVHTLNNLSDNGDVLSAEDFSNQILSDL</sequence>
<dbReference type="PANTHER" id="PTHR10350:SF6">
    <property type="entry name" value="NUCLEAR PORE COMPLEX PROTEIN NUP155"/>
    <property type="match status" value="1"/>
</dbReference>
<dbReference type="InterPro" id="IPR042533">
    <property type="entry name" value="Nucleoporin_Nup155_C_1"/>
</dbReference>
<dbReference type="EMBL" id="CAJNON010000092">
    <property type="protein sequence ID" value="CAF0951638.1"/>
    <property type="molecule type" value="Genomic_DNA"/>
</dbReference>
<keyword evidence="3" id="KW-0539">Nucleus</keyword>
<dbReference type="GO" id="GO:0036228">
    <property type="term" value="P:protein localization to nuclear inner membrane"/>
    <property type="evidence" value="ECO:0007669"/>
    <property type="project" value="TreeGrafter"/>
</dbReference>
<feature type="domain" description="Nucleoporin Nup133/Nup155-like C-terminal" evidence="5">
    <location>
        <begin position="968"/>
        <end position="1479"/>
    </location>
</feature>
<comment type="subcellular location">
    <subcellularLocation>
        <location evidence="1">Nucleus</location>
    </subcellularLocation>
</comment>
<name>A0A814D6Q5_9BILA</name>
<dbReference type="InterPro" id="IPR004870">
    <property type="entry name" value="Nucleoporin_Nup155"/>
</dbReference>
<evidence type="ECO:0000313" key="7">
    <source>
        <dbReference type="Proteomes" id="UP000663891"/>
    </source>
</evidence>
<dbReference type="Gene3D" id="1.20.120.1050">
    <property type="match status" value="1"/>
</dbReference>
<protein>
    <recommendedName>
        <fullName evidence="5">Nucleoporin Nup133/Nup155-like C-terminal domain-containing protein</fullName>
    </recommendedName>
</protein>
<reference evidence="6" key="1">
    <citation type="submission" date="2021-02" db="EMBL/GenBank/DDBJ databases">
        <authorList>
            <person name="Nowell W R."/>
        </authorList>
    </citation>
    <scope>NUCLEOTIDE SEQUENCE</scope>
</reference>
<dbReference type="GO" id="GO:0017056">
    <property type="term" value="F:structural constituent of nuclear pore"/>
    <property type="evidence" value="ECO:0007669"/>
    <property type="project" value="InterPro"/>
</dbReference>
<dbReference type="Gene3D" id="1.25.40.450">
    <property type="entry name" value="Nucleoporin, helical domain, N-terminal subdomain"/>
    <property type="match status" value="1"/>
</dbReference>
<accession>A0A814D6Q5</accession>
<dbReference type="Gene3D" id="1.20.58.1780">
    <property type="match status" value="1"/>
</dbReference>
<dbReference type="GO" id="GO:0000972">
    <property type="term" value="P:transcription-dependent tethering of RNA polymerase II gene DNA at nuclear periphery"/>
    <property type="evidence" value="ECO:0007669"/>
    <property type="project" value="TreeGrafter"/>
</dbReference>
<dbReference type="Proteomes" id="UP000663891">
    <property type="component" value="Unassembled WGS sequence"/>
</dbReference>
<keyword evidence="2" id="KW-0813">Transport</keyword>
<evidence type="ECO:0000256" key="1">
    <source>
        <dbReference type="ARBA" id="ARBA00004123"/>
    </source>
</evidence>
<dbReference type="InterPro" id="IPR007187">
    <property type="entry name" value="Nucleoporin_Nup133/Nup155_C"/>
</dbReference>
<feature type="compositionally biased region" description="Polar residues" evidence="4">
    <location>
        <begin position="899"/>
        <end position="926"/>
    </location>
</feature>